<organism evidence="4">
    <name type="scientific">Bradyrhizobium diazoefficiens</name>
    <dbReference type="NCBI Taxonomy" id="1355477"/>
    <lineage>
        <taxon>Bacteria</taxon>
        <taxon>Pseudomonadati</taxon>
        <taxon>Pseudomonadota</taxon>
        <taxon>Alphaproteobacteria</taxon>
        <taxon>Hyphomicrobiales</taxon>
        <taxon>Nitrobacteraceae</taxon>
        <taxon>Bradyrhizobium</taxon>
    </lineage>
</organism>
<name>A0A810CX68_9BRAD</name>
<evidence type="ECO:0000313" key="4">
    <source>
        <dbReference type="EMBL" id="BCE91950.1"/>
    </source>
</evidence>
<reference evidence="3" key="3">
    <citation type="submission" date="2020-05" db="EMBL/GenBank/DDBJ databases">
        <title>Complete genome sequence of Bradyrhizobium diazoefficiens XF4 isolated from soybean nodule.</title>
        <authorList>
            <person name="Noda R."/>
            <person name="Kakizaki K."/>
            <person name="Minamisawa K."/>
        </authorList>
    </citation>
    <scope>NUCLEOTIDE SEQUENCE</scope>
    <source>
        <strain evidence="3">XF4</strain>
    </source>
</reference>
<dbReference type="EMBL" id="AP023099">
    <property type="protein sequence ID" value="BCE91950.1"/>
    <property type="molecule type" value="Genomic_DNA"/>
</dbReference>
<dbReference type="AlphaFoldDB" id="A0A810CX68"/>
<feature type="compositionally biased region" description="Basic and acidic residues" evidence="1">
    <location>
        <begin position="50"/>
        <end position="80"/>
    </location>
</feature>
<dbReference type="EMBL" id="AP023094">
    <property type="protein sequence ID" value="BCE48434.1"/>
    <property type="molecule type" value="Genomic_DNA"/>
</dbReference>
<evidence type="ECO:0000313" key="2">
    <source>
        <dbReference type="EMBL" id="BCE22169.1"/>
    </source>
</evidence>
<gene>
    <name evidence="4" type="ORF">XF10B_47480</name>
    <name evidence="2" type="ORF">XF1B_48500</name>
    <name evidence="3" type="ORF">XF4B_47830</name>
</gene>
<reference evidence="4" key="2">
    <citation type="submission" date="2020-05" db="EMBL/GenBank/DDBJ databases">
        <title>Complete genome sequence of Bradyrhizobium diazoefficiens XF10 isolated from soybean nodule.</title>
        <authorList>
            <person name="Noda R."/>
            <person name="Kakizaki K."/>
            <person name="Minamisawa K."/>
        </authorList>
    </citation>
    <scope>NUCLEOTIDE SEQUENCE</scope>
    <source>
        <strain evidence="4">XF10</strain>
    </source>
</reference>
<evidence type="ECO:0000256" key="1">
    <source>
        <dbReference type="SAM" id="MobiDB-lite"/>
    </source>
</evidence>
<feature type="region of interest" description="Disordered" evidence="1">
    <location>
        <begin position="45"/>
        <end position="101"/>
    </location>
</feature>
<evidence type="ECO:0000313" key="3">
    <source>
        <dbReference type="EMBL" id="BCE48434.1"/>
    </source>
</evidence>
<dbReference type="EMBL" id="AP023091">
    <property type="protein sequence ID" value="BCE22169.1"/>
    <property type="molecule type" value="Genomic_DNA"/>
</dbReference>
<protein>
    <submittedName>
        <fullName evidence="4">Uncharacterized protein</fullName>
    </submittedName>
</protein>
<sequence>MRACDAPLGHPDHRWSRDLAGGWALSRSSRQGLAKAILFNSVEGGTASRHAADPEKHVGKAAKYEQSEEMRAHGQPADRTKSRKAHAIPKIGVPTTGQSVA</sequence>
<reference evidence="2" key="1">
    <citation type="submission" date="2020-05" db="EMBL/GenBank/DDBJ databases">
        <title>Complete genome sequence of Bradyrhizobium diazoefficiens XF1 isolated from soybean nodule.</title>
        <authorList>
            <person name="Noda R."/>
            <person name="Kakizaki K."/>
            <person name="Minamisawa K."/>
        </authorList>
    </citation>
    <scope>NUCLEOTIDE SEQUENCE</scope>
    <source>
        <strain evidence="2">XF1</strain>
    </source>
</reference>
<accession>A0A810CX68</accession>
<proteinExistence type="predicted"/>